<dbReference type="InterPro" id="IPR042215">
    <property type="entry name" value="CarD-like_C"/>
</dbReference>
<evidence type="ECO:0000313" key="2">
    <source>
        <dbReference type="Proteomes" id="UP000183975"/>
    </source>
</evidence>
<accession>A0A1M6KCV8</accession>
<evidence type="ECO:0000313" key="1">
    <source>
        <dbReference type="EMBL" id="SHJ56780.1"/>
    </source>
</evidence>
<dbReference type="AlphaFoldDB" id="A0A1M6KCV8"/>
<dbReference type="RefSeq" id="WP_072848007.1">
    <property type="nucleotide sequence ID" value="NZ_FRAH01000003.1"/>
</dbReference>
<dbReference type="Gene3D" id="2.40.10.170">
    <property type="match status" value="1"/>
</dbReference>
<dbReference type="Gene3D" id="1.20.58.1290">
    <property type="entry name" value="CarD-like, C-terminal domain"/>
    <property type="match status" value="1"/>
</dbReference>
<dbReference type="OrthoDB" id="9786074at2"/>
<gene>
    <name evidence="1" type="ORF">SAMN02745138_00124</name>
</gene>
<dbReference type="GeneID" id="78175357"/>
<keyword evidence="2" id="KW-1185">Reference proteome</keyword>
<protein>
    <submittedName>
        <fullName evidence="1">Transcriptional regulator, CarD family</fullName>
    </submittedName>
</protein>
<organism evidence="1 2">
    <name type="scientific">Anaerotignum lactatifermentans DSM 14214</name>
    <dbReference type="NCBI Taxonomy" id="1121323"/>
    <lineage>
        <taxon>Bacteria</taxon>
        <taxon>Bacillati</taxon>
        <taxon>Bacillota</taxon>
        <taxon>Clostridia</taxon>
        <taxon>Lachnospirales</taxon>
        <taxon>Anaerotignaceae</taxon>
        <taxon>Anaerotignum</taxon>
    </lineage>
</organism>
<proteinExistence type="predicted"/>
<reference evidence="1 2" key="1">
    <citation type="submission" date="2016-11" db="EMBL/GenBank/DDBJ databases">
        <authorList>
            <person name="Jaros S."/>
            <person name="Januszkiewicz K."/>
            <person name="Wedrychowicz H."/>
        </authorList>
    </citation>
    <scope>NUCLEOTIDE SEQUENCE [LARGE SCALE GENOMIC DNA]</scope>
    <source>
        <strain evidence="1 2">DSM 14214</strain>
    </source>
</reference>
<sequence length="171" mass="19663">MYRKDQLVFYGNTGVCRVADVAPLPQQKDGRLYYTLIPLFSPFSETIHVSVSTRAFMRPVISAAEAKSYLDNISHISAEPFRSRDHKETANHYSEMLNTHDCMQYLQLMKSLYQKIEENARVGKHISQTEQRYLKQAECLLYGELAAALGKEPGEIRTEVQQRFAEEKQLA</sequence>
<dbReference type="EMBL" id="FRAH01000003">
    <property type="protein sequence ID" value="SHJ56780.1"/>
    <property type="molecule type" value="Genomic_DNA"/>
</dbReference>
<dbReference type="Proteomes" id="UP000183975">
    <property type="component" value="Unassembled WGS sequence"/>
</dbReference>
<name>A0A1M6KCV8_9FIRM</name>